<dbReference type="EMBL" id="KZ805735">
    <property type="protein sequence ID" value="PVH92033.1"/>
    <property type="molecule type" value="Genomic_DNA"/>
</dbReference>
<feature type="transmembrane region" description="Helical" evidence="1">
    <location>
        <begin position="171"/>
        <end position="194"/>
    </location>
</feature>
<evidence type="ECO:0000313" key="2">
    <source>
        <dbReference type="EMBL" id="PVH92033.1"/>
    </source>
</evidence>
<keyword evidence="1" id="KW-0472">Membrane</keyword>
<dbReference type="AlphaFoldDB" id="A0A2V1D3G8"/>
<sequence length="235" mass="25702">MSGPLTMAAISLFGNHTFFDMGVAAWNKSSQRDLQETAAYQDICNIVPFARLDPRQHKLFPEDVWSDSQFPGCDPDPTAYRDKRKLTEYVAEWLHGFNDTDTGTKAISTAVVLANQAAVTMDKWRSAYDNDIKNSTVIPGVLQDGGLRNTGSEIYAGVGTNIRKPSLSTTAIIIISCLLLLELLGLAILAFLIYRGPSETRTLDAMAFAKLETSIRNRTATHDSTIQSIPKGGSV</sequence>
<organism evidence="2 3">
    <name type="scientific">Periconia macrospinosa</name>
    <dbReference type="NCBI Taxonomy" id="97972"/>
    <lineage>
        <taxon>Eukaryota</taxon>
        <taxon>Fungi</taxon>
        <taxon>Dikarya</taxon>
        <taxon>Ascomycota</taxon>
        <taxon>Pezizomycotina</taxon>
        <taxon>Dothideomycetes</taxon>
        <taxon>Pleosporomycetidae</taxon>
        <taxon>Pleosporales</taxon>
        <taxon>Massarineae</taxon>
        <taxon>Periconiaceae</taxon>
        <taxon>Periconia</taxon>
    </lineage>
</organism>
<proteinExistence type="predicted"/>
<keyword evidence="1" id="KW-1133">Transmembrane helix</keyword>
<name>A0A2V1D3G8_9PLEO</name>
<evidence type="ECO:0000313" key="3">
    <source>
        <dbReference type="Proteomes" id="UP000244855"/>
    </source>
</evidence>
<dbReference type="Proteomes" id="UP000244855">
    <property type="component" value="Unassembled WGS sequence"/>
</dbReference>
<protein>
    <submittedName>
        <fullName evidence="2">Uncharacterized protein</fullName>
    </submittedName>
</protein>
<accession>A0A2V1D3G8</accession>
<keyword evidence="3" id="KW-1185">Reference proteome</keyword>
<evidence type="ECO:0000256" key="1">
    <source>
        <dbReference type="SAM" id="Phobius"/>
    </source>
</evidence>
<keyword evidence="1" id="KW-0812">Transmembrane</keyword>
<reference evidence="2 3" key="1">
    <citation type="journal article" date="2018" name="Sci. Rep.">
        <title>Comparative genomics provides insights into the lifestyle and reveals functional heterogeneity of dark septate endophytic fungi.</title>
        <authorList>
            <person name="Knapp D.G."/>
            <person name="Nemeth J.B."/>
            <person name="Barry K."/>
            <person name="Hainaut M."/>
            <person name="Henrissat B."/>
            <person name="Johnson J."/>
            <person name="Kuo A."/>
            <person name="Lim J.H.P."/>
            <person name="Lipzen A."/>
            <person name="Nolan M."/>
            <person name="Ohm R.A."/>
            <person name="Tamas L."/>
            <person name="Grigoriev I.V."/>
            <person name="Spatafora J.W."/>
            <person name="Nagy L.G."/>
            <person name="Kovacs G.M."/>
        </authorList>
    </citation>
    <scope>NUCLEOTIDE SEQUENCE [LARGE SCALE GENOMIC DNA]</scope>
    <source>
        <strain evidence="2 3">DSE2036</strain>
    </source>
</reference>
<gene>
    <name evidence="2" type="ORF">DM02DRAFT_605875</name>
</gene>